<reference evidence="1" key="1">
    <citation type="journal article" date="2014" name="Front. Microbiol.">
        <title>High frequency of phylogenetically diverse reductive dehalogenase-homologous genes in deep subseafloor sedimentary metagenomes.</title>
        <authorList>
            <person name="Kawai M."/>
            <person name="Futagami T."/>
            <person name="Toyoda A."/>
            <person name="Takaki Y."/>
            <person name="Nishi S."/>
            <person name="Hori S."/>
            <person name="Arai W."/>
            <person name="Tsubouchi T."/>
            <person name="Morono Y."/>
            <person name="Uchiyama I."/>
            <person name="Ito T."/>
            <person name="Fujiyama A."/>
            <person name="Inagaki F."/>
            <person name="Takami H."/>
        </authorList>
    </citation>
    <scope>NUCLEOTIDE SEQUENCE</scope>
    <source>
        <strain evidence="1">Expedition CK06-06</strain>
    </source>
</reference>
<accession>X0VU18</accession>
<organism evidence="1">
    <name type="scientific">marine sediment metagenome</name>
    <dbReference type="NCBI Taxonomy" id="412755"/>
    <lineage>
        <taxon>unclassified sequences</taxon>
        <taxon>metagenomes</taxon>
        <taxon>ecological metagenomes</taxon>
    </lineage>
</organism>
<name>X0VU18_9ZZZZ</name>
<comment type="caution">
    <text evidence="1">The sequence shown here is derived from an EMBL/GenBank/DDBJ whole genome shotgun (WGS) entry which is preliminary data.</text>
</comment>
<dbReference type="AlphaFoldDB" id="X0VU18"/>
<proteinExistence type="predicted"/>
<sequence>MEFMDYVQKNDKIMEKTVNLLSERELHVLYLRLGEMCGKW</sequence>
<gene>
    <name evidence="1" type="ORF">S01H1_45948</name>
</gene>
<dbReference type="EMBL" id="BARS01029394">
    <property type="protein sequence ID" value="GAG04021.1"/>
    <property type="molecule type" value="Genomic_DNA"/>
</dbReference>
<protein>
    <submittedName>
        <fullName evidence="1">Uncharacterized protein</fullName>
    </submittedName>
</protein>
<evidence type="ECO:0000313" key="1">
    <source>
        <dbReference type="EMBL" id="GAG04021.1"/>
    </source>
</evidence>